<feature type="domain" description="Glycosyl hydrolase family 31 C-terminal" evidence="6">
    <location>
        <begin position="436"/>
        <end position="513"/>
    </location>
</feature>
<dbReference type="SUPFAM" id="SSF51445">
    <property type="entry name" value="(Trans)glycosidases"/>
    <property type="match status" value="1"/>
</dbReference>
<evidence type="ECO:0000313" key="8">
    <source>
        <dbReference type="Proteomes" id="UP001165378"/>
    </source>
</evidence>
<dbReference type="InterPro" id="IPR000322">
    <property type="entry name" value="Glyco_hydro_31_TIM"/>
</dbReference>
<dbReference type="RefSeq" id="WP_235052247.1">
    <property type="nucleotide sequence ID" value="NZ_JAKFHA010000005.1"/>
</dbReference>
<protein>
    <submittedName>
        <fullName evidence="7">Glycoside hydrolase family 31 protein</fullName>
    </submittedName>
</protein>
<keyword evidence="8" id="KW-1185">Reference proteome</keyword>
<comment type="similarity">
    <text evidence="1 4">Belongs to the glycosyl hydrolase 31 family.</text>
</comment>
<reference evidence="7" key="1">
    <citation type="submission" date="2022-01" db="EMBL/GenBank/DDBJ databases">
        <title>Genome-Based Taxonomic Classification of the Phylum Actinobacteria.</title>
        <authorList>
            <person name="Gao Y."/>
        </authorList>
    </citation>
    <scope>NUCLEOTIDE SEQUENCE</scope>
    <source>
        <strain evidence="7">KLBMP 8922</strain>
    </source>
</reference>
<dbReference type="InterPro" id="IPR048395">
    <property type="entry name" value="Glyco_hydro_31_C"/>
</dbReference>
<dbReference type="AlphaFoldDB" id="A0AA41U018"/>
<evidence type="ECO:0000256" key="2">
    <source>
        <dbReference type="ARBA" id="ARBA00022801"/>
    </source>
</evidence>
<evidence type="ECO:0000313" key="7">
    <source>
        <dbReference type="EMBL" id="MCF2528091.1"/>
    </source>
</evidence>
<dbReference type="InterPro" id="IPR013780">
    <property type="entry name" value="Glyco_hydro_b"/>
</dbReference>
<keyword evidence="2 4" id="KW-0378">Hydrolase</keyword>
<dbReference type="Gene3D" id="3.20.20.80">
    <property type="entry name" value="Glycosidases"/>
    <property type="match status" value="1"/>
</dbReference>
<keyword evidence="3 4" id="KW-0326">Glycosidase</keyword>
<dbReference type="Pfam" id="PF01055">
    <property type="entry name" value="Glyco_hydro_31_2nd"/>
    <property type="match status" value="1"/>
</dbReference>
<dbReference type="SUPFAM" id="SSF51011">
    <property type="entry name" value="Glycosyl hydrolase domain"/>
    <property type="match status" value="1"/>
</dbReference>
<feature type="domain" description="Glycoside hydrolase family 31 TIM barrel" evidence="5">
    <location>
        <begin position="130"/>
        <end position="278"/>
    </location>
</feature>
<dbReference type="GO" id="GO:0004553">
    <property type="term" value="F:hydrolase activity, hydrolyzing O-glycosyl compounds"/>
    <property type="evidence" value="ECO:0007669"/>
    <property type="project" value="InterPro"/>
</dbReference>
<dbReference type="GO" id="GO:0005975">
    <property type="term" value="P:carbohydrate metabolic process"/>
    <property type="evidence" value="ECO:0007669"/>
    <property type="project" value="InterPro"/>
</dbReference>
<dbReference type="Gene3D" id="2.60.40.1180">
    <property type="entry name" value="Golgi alpha-mannosidase II"/>
    <property type="match status" value="1"/>
</dbReference>
<dbReference type="EMBL" id="JAKFHA010000005">
    <property type="protein sequence ID" value="MCF2528091.1"/>
    <property type="molecule type" value="Genomic_DNA"/>
</dbReference>
<dbReference type="InterPro" id="IPR050985">
    <property type="entry name" value="Alpha-glycosidase_related"/>
</dbReference>
<dbReference type="Pfam" id="PF21365">
    <property type="entry name" value="Glyco_hydro_31_3rd"/>
    <property type="match status" value="1"/>
</dbReference>
<evidence type="ECO:0000256" key="4">
    <source>
        <dbReference type="RuleBase" id="RU361185"/>
    </source>
</evidence>
<evidence type="ECO:0000259" key="5">
    <source>
        <dbReference type="Pfam" id="PF01055"/>
    </source>
</evidence>
<dbReference type="InterPro" id="IPR017853">
    <property type="entry name" value="GH"/>
</dbReference>
<name>A0AA41U018_9ACTN</name>
<organism evidence="7 8">
    <name type="scientific">Yinghuangia soli</name>
    <dbReference type="NCBI Taxonomy" id="2908204"/>
    <lineage>
        <taxon>Bacteria</taxon>
        <taxon>Bacillati</taxon>
        <taxon>Actinomycetota</taxon>
        <taxon>Actinomycetes</taxon>
        <taxon>Kitasatosporales</taxon>
        <taxon>Streptomycetaceae</taxon>
        <taxon>Yinghuangia</taxon>
    </lineage>
</organism>
<proteinExistence type="inferred from homology"/>
<accession>A0AA41U018</accession>
<dbReference type="CDD" id="cd06592">
    <property type="entry name" value="GH31_NET37"/>
    <property type="match status" value="1"/>
</dbReference>
<sequence>MTAVRETAPGTPLTLPLLDGERWWGGASAEGRSMPYPAGYSFDLRDLLGNQGMPLLLSNRGRWVHSTDTFSFTVGTEELTVTPHSATAVLEYASEFGDLRGAYRDVLARHYPASGTMPEPLLFTAPQYNLWIETVFEPTQEKVLAYAERVLAEGFAPGVIMIDDQWSNDYGNWTFHPGRFPDPAAMVARLHELGFKVMLWLVPYVTPDSPTARTLNDADLLVADPEARYRAAVGHWWNGWSSALDLLNPEAVTWLQDQLTRLQSDFGIDGFKFDGGDAEWWRRMGIADPEAYVLAWNRIGLAWPLNEYREAWRTAGLPLAQRQQDKYHQWEDRFGIESLIPNALAQAVTGHAFTCPDMIGGGEFRFVPSDDGDGFDAELFVRYAQIAALFPMMQFSAAPWRLLSPEHLEIVRQAAALHTAFGAEILAIAEESAKSGEPIQRPLEWAYPDQGYADVTDQFLIGDTLMVAPVTIQGATTRTVEIPPGTWTADDTRTYEGPTTVTVDAPLARLPYFRLTAPASN</sequence>
<dbReference type="Proteomes" id="UP001165378">
    <property type="component" value="Unassembled WGS sequence"/>
</dbReference>
<dbReference type="PANTHER" id="PTHR43053">
    <property type="entry name" value="GLYCOSIDASE FAMILY 31"/>
    <property type="match status" value="1"/>
</dbReference>
<gene>
    <name evidence="7" type="ORF">LZ495_12780</name>
</gene>
<evidence type="ECO:0000256" key="1">
    <source>
        <dbReference type="ARBA" id="ARBA00007806"/>
    </source>
</evidence>
<comment type="caution">
    <text evidence="7">The sequence shown here is derived from an EMBL/GenBank/DDBJ whole genome shotgun (WGS) entry which is preliminary data.</text>
</comment>
<evidence type="ECO:0000256" key="3">
    <source>
        <dbReference type="ARBA" id="ARBA00023295"/>
    </source>
</evidence>
<evidence type="ECO:0000259" key="6">
    <source>
        <dbReference type="Pfam" id="PF21365"/>
    </source>
</evidence>
<dbReference type="PANTHER" id="PTHR43053:SF4">
    <property type="entry name" value="MYOGENESIS-REGULATING GLYCOSIDASE"/>
    <property type="match status" value="1"/>
</dbReference>